<reference evidence="8 9" key="1">
    <citation type="submission" date="2023-07" db="EMBL/GenBank/DDBJ databases">
        <title>Comparative genomics of wheat-associated soil bacteria to identify genetic determinants of phenazine resistance.</title>
        <authorList>
            <person name="Mouncey N."/>
        </authorList>
    </citation>
    <scope>NUCLEOTIDE SEQUENCE [LARGE SCALE GENOMIC DNA]</scope>
    <source>
        <strain evidence="8 9">W4I19-2</strain>
    </source>
</reference>
<comment type="cofactor">
    <cofactor evidence="6">
        <name>FMN</name>
        <dbReference type="ChEBI" id="CHEBI:58210"/>
    </cofactor>
    <text evidence="6">Binds 1 FMN per subunit.</text>
</comment>
<keyword evidence="4 6" id="KW-0520">NAD</keyword>
<dbReference type="Gene3D" id="3.40.50.360">
    <property type="match status" value="1"/>
</dbReference>
<comment type="caution">
    <text evidence="6">Lacks conserved residue(s) required for the propagation of feature annotation.</text>
</comment>
<keyword evidence="9" id="KW-1185">Reference proteome</keyword>
<dbReference type="Proteomes" id="UP001243364">
    <property type="component" value="Unassembled WGS sequence"/>
</dbReference>
<comment type="subunit">
    <text evidence="6">Homodimer.</text>
</comment>
<evidence type="ECO:0000313" key="8">
    <source>
        <dbReference type="EMBL" id="MDQ0685378.1"/>
    </source>
</evidence>
<gene>
    <name evidence="6" type="primary">azoR</name>
    <name evidence="8" type="ORF">QFZ56_004341</name>
</gene>
<dbReference type="PANTHER" id="PTHR43741:SF4">
    <property type="entry name" value="FMN-DEPENDENT NADH:QUINONE OXIDOREDUCTASE"/>
    <property type="match status" value="1"/>
</dbReference>
<comment type="catalytic activity">
    <reaction evidence="5">
        <text>N,N-dimethyl-1,4-phenylenediamine + anthranilate + 2 NAD(+) = 2-(4-dimethylaminophenyl)diazenylbenzoate + 2 NADH + 2 H(+)</text>
        <dbReference type="Rhea" id="RHEA:55872"/>
        <dbReference type="ChEBI" id="CHEBI:15378"/>
        <dbReference type="ChEBI" id="CHEBI:15783"/>
        <dbReference type="ChEBI" id="CHEBI:16567"/>
        <dbReference type="ChEBI" id="CHEBI:57540"/>
        <dbReference type="ChEBI" id="CHEBI:57945"/>
        <dbReference type="ChEBI" id="CHEBI:71579"/>
        <dbReference type="EC" id="1.7.1.17"/>
    </reaction>
    <physiologicalReaction direction="right-to-left" evidence="5">
        <dbReference type="Rhea" id="RHEA:55874"/>
    </physiologicalReaction>
</comment>
<dbReference type="InterPro" id="IPR050104">
    <property type="entry name" value="FMN-dep_NADH:Q_OxRdtase_AzoR1"/>
</dbReference>
<comment type="function">
    <text evidence="6">Quinone reductase that provides resistance to thiol-specific stress caused by electrophilic quinones.</text>
</comment>
<dbReference type="EC" id="1.6.5.-" evidence="6"/>
<name>A0ABU0Q6G5_STRAH</name>
<dbReference type="SUPFAM" id="SSF52218">
    <property type="entry name" value="Flavoproteins"/>
    <property type="match status" value="1"/>
</dbReference>
<evidence type="ECO:0000256" key="4">
    <source>
        <dbReference type="ARBA" id="ARBA00023027"/>
    </source>
</evidence>
<keyword evidence="2 6" id="KW-0288">FMN</keyword>
<dbReference type="HAMAP" id="MF_01216">
    <property type="entry name" value="Azoreductase_type1"/>
    <property type="match status" value="1"/>
</dbReference>
<dbReference type="EMBL" id="JAUSYA010000001">
    <property type="protein sequence ID" value="MDQ0685378.1"/>
    <property type="molecule type" value="Genomic_DNA"/>
</dbReference>
<keyword evidence="3 6" id="KW-0560">Oxidoreductase</keyword>
<proteinExistence type="inferred from homology"/>
<feature type="binding site" evidence="6">
    <location>
        <begin position="16"/>
        <end position="18"/>
    </location>
    <ligand>
        <name>FMN</name>
        <dbReference type="ChEBI" id="CHEBI:58210"/>
    </ligand>
</feature>
<dbReference type="EC" id="1.7.1.17" evidence="6"/>
<evidence type="ECO:0000313" key="9">
    <source>
        <dbReference type="Proteomes" id="UP001243364"/>
    </source>
</evidence>
<evidence type="ECO:0000256" key="6">
    <source>
        <dbReference type="HAMAP-Rule" id="MF_01216"/>
    </source>
</evidence>
<feature type="binding site" evidence="6">
    <location>
        <position position="10"/>
    </location>
    <ligand>
        <name>FMN</name>
        <dbReference type="ChEBI" id="CHEBI:58210"/>
    </ligand>
</feature>
<comment type="catalytic activity">
    <reaction evidence="6">
        <text>2 a quinone + NADH + H(+) = 2 a 1,4-benzosemiquinone + NAD(+)</text>
        <dbReference type="Rhea" id="RHEA:65952"/>
        <dbReference type="ChEBI" id="CHEBI:15378"/>
        <dbReference type="ChEBI" id="CHEBI:57540"/>
        <dbReference type="ChEBI" id="CHEBI:57945"/>
        <dbReference type="ChEBI" id="CHEBI:132124"/>
        <dbReference type="ChEBI" id="CHEBI:134225"/>
    </reaction>
</comment>
<feature type="domain" description="Flavodoxin-like fold" evidence="7">
    <location>
        <begin position="3"/>
        <end position="165"/>
    </location>
</feature>
<feature type="binding site" evidence="6">
    <location>
        <begin position="138"/>
        <end position="141"/>
    </location>
    <ligand>
        <name>FMN</name>
        <dbReference type="ChEBI" id="CHEBI:58210"/>
    </ligand>
</feature>
<evidence type="ECO:0000256" key="2">
    <source>
        <dbReference type="ARBA" id="ARBA00022643"/>
    </source>
</evidence>
<dbReference type="InterPro" id="IPR023048">
    <property type="entry name" value="NADH:quinone_OxRdtase_FMN_depd"/>
</dbReference>
<comment type="caution">
    <text evidence="8">The sequence shown here is derived from an EMBL/GenBank/DDBJ whole genome shotgun (WGS) entry which is preliminary data.</text>
</comment>
<evidence type="ECO:0000256" key="5">
    <source>
        <dbReference type="ARBA" id="ARBA00048542"/>
    </source>
</evidence>
<protein>
    <recommendedName>
        <fullName evidence="6">FMN dependent NADH:quinone oxidoreductase</fullName>
        <ecNumber evidence="6">1.6.5.-</ecNumber>
    </recommendedName>
    <alternativeName>
        <fullName evidence="6">Azo-dye reductase</fullName>
    </alternativeName>
    <alternativeName>
        <fullName evidence="6">FMN-dependent NADH-azo compound oxidoreductase</fullName>
    </alternativeName>
    <alternativeName>
        <fullName evidence="6">FMN-dependent NADH-azoreductase</fullName>
        <ecNumber evidence="6">1.7.1.17</ecNumber>
    </alternativeName>
</protein>
<dbReference type="Pfam" id="PF02525">
    <property type="entry name" value="Flavodoxin_2"/>
    <property type="match status" value="1"/>
</dbReference>
<dbReference type="InterPro" id="IPR003680">
    <property type="entry name" value="Flavodoxin_fold"/>
</dbReference>
<accession>A0ABU0Q6G5</accession>
<dbReference type="PANTHER" id="PTHR43741">
    <property type="entry name" value="FMN-DEPENDENT NADH-AZOREDUCTASE 1"/>
    <property type="match status" value="1"/>
</dbReference>
<keyword evidence="1 6" id="KW-0285">Flavoprotein</keyword>
<comment type="similarity">
    <text evidence="6">Belongs to the azoreductase type 1 family.</text>
</comment>
<organism evidence="8 9">
    <name type="scientific">Streptomyces achromogenes</name>
    <dbReference type="NCBI Taxonomy" id="67255"/>
    <lineage>
        <taxon>Bacteria</taxon>
        <taxon>Bacillati</taxon>
        <taxon>Actinomycetota</taxon>
        <taxon>Actinomycetes</taxon>
        <taxon>Kitasatosporales</taxon>
        <taxon>Streptomycetaceae</taxon>
        <taxon>Streptomyces</taxon>
    </lineage>
</organism>
<evidence type="ECO:0000256" key="3">
    <source>
        <dbReference type="ARBA" id="ARBA00023002"/>
    </source>
</evidence>
<evidence type="ECO:0000256" key="1">
    <source>
        <dbReference type="ARBA" id="ARBA00022630"/>
    </source>
</evidence>
<dbReference type="GO" id="GO:0016491">
    <property type="term" value="F:oxidoreductase activity"/>
    <property type="evidence" value="ECO:0007669"/>
    <property type="project" value="UniProtKB-KW"/>
</dbReference>
<sequence length="218" mass="23117">MPHLLHIDSSAVSRGSVSRELAKTFRRAWQKENPDGVVTYRDLGAVPVPPLTEAGVTAGFVPPAAHDGHQRAAMLLRDELVEELLAADTLLVSTPMYNWSIPSTLKAWLDQVLVNDRTITFDGSPGPLAGRPATVVASYGGGYSPGAPMEKANHCGPYLQTVFGTGLGLDVEIIAAQLSLAPRVPAMAALVPLAEQSLAQAHQAAEKRAREVSAVLVR</sequence>
<dbReference type="InterPro" id="IPR029039">
    <property type="entry name" value="Flavoprotein-like_sf"/>
</dbReference>
<comment type="function">
    <text evidence="6">Also exhibits azoreductase activity. Catalyzes the reductive cleavage of the azo bond in aromatic azo compounds to the corresponding amines.</text>
</comment>
<dbReference type="RefSeq" id="WP_306950076.1">
    <property type="nucleotide sequence ID" value="NZ_JAUSYA010000001.1"/>
</dbReference>
<evidence type="ECO:0000259" key="7">
    <source>
        <dbReference type="Pfam" id="PF02525"/>
    </source>
</evidence>